<reference evidence="2" key="1">
    <citation type="journal article" date="2018" name="BMC Genomics">
        <title>Genomic insights into host adaptation between the wheat stripe rust pathogen (Puccinia striiformis f. sp. tritici) and the barley stripe rust pathogen (Puccinia striiformis f. sp. hordei).</title>
        <authorList>
            <person name="Xia C."/>
            <person name="Wang M."/>
            <person name="Yin C."/>
            <person name="Cornejo O.E."/>
            <person name="Hulbert S.H."/>
            <person name="Chen X."/>
        </authorList>
    </citation>
    <scope>NUCLEOTIDE SEQUENCE [LARGE SCALE GENOMIC DNA]</scope>
    <source>
        <strain evidence="2">93-210</strain>
    </source>
</reference>
<organism evidence="1 2">
    <name type="scientific">Puccinia striiformis f. sp. tritici</name>
    <dbReference type="NCBI Taxonomy" id="168172"/>
    <lineage>
        <taxon>Eukaryota</taxon>
        <taxon>Fungi</taxon>
        <taxon>Dikarya</taxon>
        <taxon>Basidiomycota</taxon>
        <taxon>Pucciniomycotina</taxon>
        <taxon>Pucciniomycetes</taxon>
        <taxon>Pucciniales</taxon>
        <taxon>Pucciniaceae</taxon>
        <taxon>Puccinia</taxon>
    </lineage>
</organism>
<keyword evidence="2" id="KW-1185">Reference proteome</keyword>
<gene>
    <name evidence="1" type="ORF">MJO28_009268</name>
</gene>
<dbReference type="EMBL" id="CM045873">
    <property type="protein sequence ID" value="KAI7947360.1"/>
    <property type="molecule type" value="Genomic_DNA"/>
</dbReference>
<name>A0ACC0E8Q8_9BASI</name>
<evidence type="ECO:0000313" key="2">
    <source>
        <dbReference type="Proteomes" id="UP001060170"/>
    </source>
</evidence>
<sequence length="738" mass="82641">MTLNGHTPTEEDTNTHSACSSAENQEETITASAQKNSDGGEQPTTTTTTTTQGIVPRDGQLLDAVLPIRAETPSLGVPKLLMKIKEANPDWQLSEKRLRKFLNSNLFTQSAERLNNHHHQNSRLTDSSSNPIRAPTEPMWLPNYAWERDWEAASVEQSPNEPTSSLDDTLLLECRQRSVKIEPVRFPASNKGSGLIAKDYLPKGTQVLKEDAFVWVPPTKNISRSVMSGQSCAFCGRAFSMQRTKAQPSCPHHPPPGSKEAIAAQQLMVTTSTSLTTGGGGQSVVTEKPAGPEPCYMRYCTRVCAQRSVDYFGPLVCPQRNPEYMQLLRFTDAEDFRGAHMVFKLFARMLIANESGEIATDPLFKPEIPSQSSEQKLPNNGDPTPNNGHTEETSHQEPATNGSDDPNSPIVGSANNTNNNKKHKKTKSKKKALINQVPESTGPSVKFEETYSRIRGLATMSDRARREKYHGGGHLGSHFADVRYGQMWRNGWHAVIKALHINTGYRPQNSATATTVESNDTQSSSSTEAFWDSFWKRRLDPQSIAHYFGLKSFLEFVGKTSLNREADHGLYLLHARFNHSCEPNAVVLKHPGSEDIHKSAPSTIYVMTRKDIAKDEEITLSYINPDLSLDARRRKLFEDYLFSCFCTRCRKELEEEEERKHYMELMSKMDNNLNNDEIYNQNSNNLTTTTTPNTNNPNNLSLKQRLKLQPTPTSTTEIETTEEEGRVDSDNDMGFSCF</sequence>
<reference evidence="2" key="2">
    <citation type="journal article" date="2018" name="Mol. Plant Microbe Interact.">
        <title>Genome sequence resources for the wheat stripe rust pathogen (Puccinia striiformis f. sp. tritici) and the barley stripe rust pathogen (Puccinia striiformis f. sp. hordei).</title>
        <authorList>
            <person name="Xia C."/>
            <person name="Wang M."/>
            <person name="Yin C."/>
            <person name="Cornejo O.E."/>
            <person name="Hulbert S.H."/>
            <person name="Chen X."/>
        </authorList>
    </citation>
    <scope>NUCLEOTIDE SEQUENCE [LARGE SCALE GENOMIC DNA]</scope>
    <source>
        <strain evidence="2">93-210</strain>
    </source>
</reference>
<accession>A0ACC0E8Q8</accession>
<reference evidence="1 2" key="3">
    <citation type="journal article" date="2022" name="Microbiol. Spectr.">
        <title>Folding features and dynamics of 3D genome architecture in plant fungal pathogens.</title>
        <authorList>
            <person name="Xia C."/>
        </authorList>
    </citation>
    <scope>NUCLEOTIDE SEQUENCE [LARGE SCALE GENOMIC DNA]</scope>
    <source>
        <strain evidence="1 2">93-210</strain>
    </source>
</reference>
<comment type="caution">
    <text evidence="1">The sequence shown here is derived from an EMBL/GenBank/DDBJ whole genome shotgun (WGS) entry which is preliminary data.</text>
</comment>
<evidence type="ECO:0000313" key="1">
    <source>
        <dbReference type="EMBL" id="KAI7947360.1"/>
    </source>
</evidence>
<protein>
    <submittedName>
        <fullName evidence="1">Uncharacterized protein</fullName>
    </submittedName>
</protein>
<dbReference type="Proteomes" id="UP001060170">
    <property type="component" value="Chromosome 9"/>
</dbReference>
<proteinExistence type="predicted"/>